<feature type="transmembrane region" description="Helical" evidence="1">
    <location>
        <begin position="116"/>
        <end position="135"/>
    </location>
</feature>
<name>D1BTZ2_XYLCX</name>
<organism evidence="3 4">
    <name type="scientific">Xylanimonas cellulosilytica (strain DSM 15894 / JCM 12276 / CECT 5975 / KCTC 9989 / LMG 20990 / NBRC 107835 / XIL07)</name>
    <dbReference type="NCBI Taxonomy" id="446471"/>
    <lineage>
        <taxon>Bacteria</taxon>
        <taxon>Bacillati</taxon>
        <taxon>Actinomycetota</taxon>
        <taxon>Actinomycetes</taxon>
        <taxon>Micrococcales</taxon>
        <taxon>Promicromonosporaceae</taxon>
        <taxon>Xylanimonas</taxon>
    </lineage>
</organism>
<evidence type="ECO:0000256" key="1">
    <source>
        <dbReference type="SAM" id="Phobius"/>
    </source>
</evidence>
<evidence type="ECO:0000313" key="4">
    <source>
        <dbReference type="Proteomes" id="UP000002255"/>
    </source>
</evidence>
<dbReference type="Pfam" id="PF04892">
    <property type="entry name" value="VanZ"/>
    <property type="match status" value="1"/>
</dbReference>
<reference evidence="4" key="1">
    <citation type="submission" date="2009-11" db="EMBL/GenBank/DDBJ databases">
        <title>The complete chromosome of Xylanimonas cellulosilytica DSM 15894.</title>
        <authorList>
            <consortium name="US DOE Joint Genome Institute (JGI-PGF)"/>
            <person name="Lucas S."/>
            <person name="Copeland A."/>
            <person name="Lapidus A."/>
            <person name="Glavina del Rio T."/>
            <person name="Dalin E."/>
            <person name="Tice H."/>
            <person name="Bruce D."/>
            <person name="Goodwin L."/>
            <person name="Pitluck S."/>
            <person name="Kyrpides N."/>
            <person name="Mavromatis K."/>
            <person name="Ivanova N."/>
            <person name="Mikhailova N."/>
            <person name="Foster B."/>
            <person name="Clum A."/>
            <person name="Brettin T."/>
            <person name="Detter J.C."/>
            <person name="Han C."/>
            <person name="Larimer F."/>
            <person name="Land M."/>
            <person name="Hauser L."/>
            <person name="Markowitz V."/>
            <person name="Cheng J.F."/>
            <person name="Hugenholtz P."/>
            <person name="Woyke T."/>
            <person name="Wu D."/>
            <person name="Gehrich-Schroeter G."/>
            <person name="Schneider S."/>
            <person name="Pukall S.R."/>
            <person name="Klenk H.P."/>
            <person name="Eisen J.A."/>
        </authorList>
    </citation>
    <scope>NUCLEOTIDE SEQUENCE [LARGE SCALE GENOMIC DNA]</scope>
    <source>
        <strain evidence="4">DSM 15894 / CECT 5975 / LMG 20990 / XIL07</strain>
    </source>
</reference>
<dbReference type="AlphaFoldDB" id="D1BTZ2"/>
<dbReference type="EMBL" id="CP001821">
    <property type="protein sequence ID" value="ACZ29156.1"/>
    <property type="molecule type" value="Genomic_DNA"/>
</dbReference>
<protein>
    <submittedName>
        <fullName evidence="3">VanZ family protein</fullName>
    </submittedName>
</protein>
<keyword evidence="1" id="KW-0472">Membrane</keyword>
<feature type="transmembrane region" description="Helical" evidence="1">
    <location>
        <begin position="79"/>
        <end position="96"/>
    </location>
</feature>
<proteinExistence type="predicted"/>
<dbReference type="KEGG" id="xce:Xcel_0115"/>
<dbReference type="HOGENOM" id="CLU_1871126_0_0_11"/>
<gene>
    <name evidence="3" type="ordered locus">Xcel_0115</name>
</gene>
<evidence type="ECO:0000259" key="2">
    <source>
        <dbReference type="Pfam" id="PF04892"/>
    </source>
</evidence>
<dbReference type="OrthoDB" id="4827152at2"/>
<dbReference type="RefSeq" id="WP_012876901.1">
    <property type="nucleotide sequence ID" value="NC_013530.1"/>
</dbReference>
<dbReference type="Proteomes" id="UP000002255">
    <property type="component" value="Chromosome"/>
</dbReference>
<reference evidence="3 4" key="2">
    <citation type="journal article" date="2010" name="Stand. Genomic Sci.">
        <title>Complete genome sequence of Xylanimonas cellulosilytica type strain (XIL07).</title>
        <authorList>
            <person name="Foster B."/>
            <person name="Pukall R."/>
            <person name="Abt B."/>
            <person name="Nolan M."/>
            <person name="Glavina Del Rio T."/>
            <person name="Chen F."/>
            <person name="Lucas S."/>
            <person name="Tice H."/>
            <person name="Pitluck S."/>
            <person name="Cheng J.-F."/>
            <person name="Chertkov O."/>
            <person name="Brettin T."/>
            <person name="Han C."/>
            <person name="Detter J.C."/>
            <person name="Bruce D."/>
            <person name="Goodwin L."/>
            <person name="Ivanova N."/>
            <person name="Mavromatis K."/>
            <person name="Pati A."/>
            <person name="Mikhailova N."/>
            <person name="Chen A."/>
            <person name="Palaniappan K."/>
            <person name="Land M."/>
            <person name="Hauser L."/>
            <person name="Chang Y.-J."/>
            <person name="Jeffries C.D."/>
            <person name="Chain P."/>
            <person name="Rohde M."/>
            <person name="Goeker M."/>
            <person name="Bristow J."/>
            <person name="Eisen J.A."/>
            <person name="Markowitz V."/>
            <person name="Hugenholtz P."/>
            <person name="Kyrpides N.C."/>
            <person name="Klenk H.-P."/>
            <person name="Lapidus A."/>
        </authorList>
    </citation>
    <scope>NUCLEOTIDE SEQUENCE [LARGE SCALE GENOMIC DNA]</scope>
    <source>
        <strain evidence="4">DSM 15894 / CECT 5975 / LMG 20990 / XIL07</strain>
    </source>
</reference>
<feature type="transmembrane region" description="Helical" evidence="1">
    <location>
        <begin position="49"/>
        <end position="72"/>
    </location>
</feature>
<evidence type="ECO:0000313" key="3">
    <source>
        <dbReference type="EMBL" id="ACZ29156.1"/>
    </source>
</evidence>
<accession>D1BTZ2</accession>
<keyword evidence="1" id="KW-0812">Transmembrane</keyword>
<dbReference type="eggNOG" id="COG4767">
    <property type="taxonomic scope" value="Bacteria"/>
</dbReference>
<keyword evidence="4" id="KW-1185">Reference proteome</keyword>
<dbReference type="InterPro" id="IPR006976">
    <property type="entry name" value="VanZ-like"/>
</dbReference>
<sequence length="150" mass="15923">MRWLRWLFLVYLGAVLSLTLWPSLDQTNVPGWAEATVEFLGGLGIRTSVAALEAGSNLVMFLPFGVFGVLLLAPARRRWSLLTVALVVTAAAFAFSGTIETVQLAIPGRVSTLQDVALNGAGGFLGAVVAADVVARIERRRRAARPSSSG</sequence>
<keyword evidence="1" id="KW-1133">Transmembrane helix</keyword>
<feature type="domain" description="VanZ-like" evidence="2">
    <location>
        <begin position="8"/>
        <end position="130"/>
    </location>
</feature>